<dbReference type="GO" id="GO:0004416">
    <property type="term" value="F:hydroxyacylglutathione hydrolase activity"/>
    <property type="evidence" value="ECO:0007669"/>
    <property type="project" value="InterPro"/>
</dbReference>
<dbReference type="InterPro" id="IPR017782">
    <property type="entry name" value="Hydroxyacylglutathione_Hdrlase"/>
</dbReference>
<reference evidence="7 8" key="1">
    <citation type="submission" date="2024-01" db="EMBL/GenBank/DDBJ databases">
        <title>The genome of the rayed Mediterranean limpet Patella caerulea (Linnaeus, 1758).</title>
        <authorList>
            <person name="Anh-Thu Weber A."/>
            <person name="Halstead-Nussloch G."/>
        </authorList>
    </citation>
    <scope>NUCLEOTIDE SEQUENCE [LARGE SCALE GENOMIC DNA]</scope>
    <source>
        <strain evidence="7">AATW-2023a</strain>
        <tissue evidence="7">Whole specimen</tissue>
    </source>
</reference>
<dbReference type="GO" id="GO:0046872">
    <property type="term" value="F:metal ion binding"/>
    <property type="evidence" value="ECO:0007669"/>
    <property type="project" value="UniProtKB-KW"/>
</dbReference>
<evidence type="ECO:0000313" key="7">
    <source>
        <dbReference type="EMBL" id="KAK6166056.1"/>
    </source>
</evidence>
<dbReference type="InterPro" id="IPR001279">
    <property type="entry name" value="Metallo-B-lactamas"/>
</dbReference>
<comment type="similarity">
    <text evidence="2">Belongs to the metallo-beta-lactamase superfamily. Glyoxalase II family.</text>
</comment>
<dbReference type="GO" id="GO:0019243">
    <property type="term" value="P:methylglyoxal catabolic process to D-lactate via S-lactoyl-glutathione"/>
    <property type="evidence" value="ECO:0007669"/>
    <property type="project" value="InterPro"/>
</dbReference>
<comment type="caution">
    <text evidence="7">The sequence shown here is derived from an EMBL/GenBank/DDBJ whole genome shotgun (WGS) entry which is preliminary data.</text>
</comment>
<keyword evidence="3" id="KW-0479">Metal-binding</keyword>
<evidence type="ECO:0000256" key="5">
    <source>
        <dbReference type="ARBA" id="ARBA00022833"/>
    </source>
</evidence>
<dbReference type="Pfam" id="PF00753">
    <property type="entry name" value="Lactamase_B"/>
    <property type="match status" value="1"/>
</dbReference>
<evidence type="ECO:0000259" key="6">
    <source>
        <dbReference type="SMART" id="SM00849"/>
    </source>
</evidence>
<dbReference type="InterPro" id="IPR035680">
    <property type="entry name" value="Clx_II_MBL"/>
</dbReference>
<organism evidence="7 8">
    <name type="scientific">Patella caerulea</name>
    <name type="common">Rayed Mediterranean limpet</name>
    <dbReference type="NCBI Taxonomy" id="87958"/>
    <lineage>
        <taxon>Eukaryota</taxon>
        <taxon>Metazoa</taxon>
        <taxon>Spiralia</taxon>
        <taxon>Lophotrochozoa</taxon>
        <taxon>Mollusca</taxon>
        <taxon>Gastropoda</taxon>
        <taxon>Patellogastropoda</taxon>
        <taxon>Patelloidea</taxon>
        <taxon>Patellidae</taxon>
        <taxon>Patella</taxon>
    </lineage>
</organism>
<dbReference type="Proteomes" id="UP001347796">
    <property type="component" value="Unassembled WGS sequence"/>
</dbReference>
<protein>
    <recommendedName>
        <fullName evidence="6">Metallo-beta-lactamase domain-containing protein</fullName>
    </recommendedName>
</protein>
<keyword evidence="8" id="KW-1185">Reference proteome</keyword>
<dbReference type="PANTHER" id="PTHR11935:SF116">
    <property type="entry name" value="HYDROLASE PNKD-RELATED"/>
    <property type="match status" value="1"/>
</dbReference>
<dbReference type="EMBL" id="JAZGQO010000021">
    <property type="protein sequence ID" value="KAK6166056.1"/>
    <property type="molecule type" value="Genomic_DNA"/>
</dbReference>
<dbReference type="Pfam" id="PF16123">
    <property type="entry name" value="HAGH_C"/>
    <property type="match status" value="1"/>
</dbReference>
<dbReference type="SUPFAM" id="SSF56281">
    <property type="entry name" value="Metallo-hydrolase/oxidoreductase"/>
    <property type="match status" value="1"/>
</dbReference>
<dbReference type="CDD" id="cd07723">
    <property type="entry name" value="hydroxyacylglutathione_hydrolase_MBL-fold"/>
    <property type="match status" value="1"/>
</dbReference>
<comment type="cofactor">
    <cofactor evidence="1">
        <name>Zn(2+)</name>
        <dbReference type="ChEBI" id="CHEBI:29105"/>
    </cofactor>
</comment>
<name>A0AAN8G8Z7_PATCE</name>
<dbReference type="NCBIfam" id="TIGR03413">
    <property type="entry name" value="GSH_gloB"/>
    <property type="match status" value="1"/>
</dbReference>
<proteinExistence type="inferred from homology"/>
<dbReference type="PIRSF" id="PIRSF005457">
    <property type="entry name" value="Glx"/>
    <property type="match status" value="1"/>
</dbReference>
<feature type="domain" description="Metallo-beta-lactamase" evidence="6">
    <location>
        <begin position="63"/>
        <end position="225"/>
    </location>
</feature>
<evidence type="ECO:0000256" key="2">
    <source>
        <dbReference type="ARBA" id="ARBA00006759"/>
    </source>
</evidence>
<keyword evidence="5" id="KW-0862">Zinc</keyword>
<dbReference type="PANTHER" id="PTHR11935">
    <property type="entry name" value="BETA LACTAMASE DOMAIN"/>
    <property type="match status" value="1"/>
</dbReference>
<evidence type="ECO:0000256" key="3">
    <source>
        <dbReference type="ARBA" id="ARBA00022723"/>
    </source>
</evidence>
<gene>
    <name evidence="7" type="ORF">SNE40_022837</name>
</gene>
<evidence type="ECO:0000313" key="8">
    <source>
        <dbReference type="Proteomes" id="UP001347796"/>
    </source>
</evidence>
<dbReference type="InterPro" id="IPR036866">
    <property type="entry name" value="RibonucZ/Hydroxyglut_hydro"/>
</dbReference>
<dbReference type="Gene3D" id="3.60.15.10">
    <property type="entry name" value="Ribonuclease Z/Hydroxyacylglutathione hydrolase-like"/>
    <property type="match status" value="1"/>
</dbReference>
<sequence length="322" mass="36250">MAKAGGCCFQIGYFLYTRTRIGYWYHQKEIKDARLKLNGEDHSKTDVTEFNNLSILPIPMLLDNYAYLIQDKQTNHSVLVDPGDPDKVLSVLENMNVVPDAILITHKHWDHSGGNVKLKTAFPTIRIYGGAMDHIPCVTHAVADGDVIKFGELTFTVIYTPGHTVGHIVYLLDGSHFDAPASLFSGDHLFLSGCGRMFEGTPTVMLRSLDKVSNLKENTLVWPGHEYAEDNLEFACNIEAENENAQEKLDWTKQKRIVKDCTCPSTIREEKSYNPFLRTGEKSVLQSIGMVTSSETTEITDTIRASALAEVRERKDQFKYKL</sequence>
<dbReference type="HAMAP" id="MF_01374">
    <property type="entry name" value="Glyoxalase_2"/>
    <property type="match status" value="1"/>
</dbReference>
<keyword evidence="4" id="KW-0378">Hydrolase</keyword>
<evidence type="ECO:0000256" key="4">
    <source>
        <dbReference type="ARBA" id="ARBA00022801"/>
    </source>
</evidence>
<dbReference type="InterPro" id="IPR032282">
    <property type="entry name" value="HAGH_C"/>
</dbReference>
<dbReference type="SMART" id="SM00849">
    <property type="entry name" value="Lactamase_B"/>
    <property type="match status" value="1"/>
</dbReference>
<accession>A0AAN8G8Z7</accession>
<evidence type="ECO:0000256" key="1">
    <source>
        <dbReference type="ARBA" id="ARBA00001947"/>
    </source>
</evidence>
<dbReference type="AlphaFoldDB" id="A0AAN8G8Z7"/>
<dbReference type="GO" id="GO:0005739">
    <property type="term" value="C:mitochondrion"/>
    <property type="evidence" value="ECO:0007669"/>
    <property type="project" value="TreeGrafter"/>
</dbReference>